<dbReference type="EMBL" id="JAJTJA010000009">
    <property type="protein sequence ID" value="KAH8693996.1"/>
    <property type="molecule type" value="Genomic_DNA"/>
</dbReference>
<comment type="caution">
    <text evidence="1">The sequence shown here is derived from an EMBL/GenBank/DDBJ whole genome shotgun (WGS) entry which is preliminary data.</text>
</comment>
<accession>A0AAD4KLS4</accession>
<dbReference type="GeneID" id="70252187"/>
<evidence type="ECO:0000313" key="2">
    <source>
        <dbReference type="Proteomes" id="UP001201262"/>
    </source>
</evidence>
<gene>
    <name evidence="1" type="ORF">BGW36DRAFT_454497</name>
</gene>
<keyword evidence="2" id="KW-1185">Reference proteome</keyword>
<reference evidence="1" key="1">
    <citation type="submission" date="2021-12" db="EMBL/GenBank/DDBJ databases">
        <title>Convergent genome expansion in fungi linked to evolution of root-endophyte symbiosis.</title>
        <authorList>
            <consortium name="DOE Joint Genome Institute"/>
            <person name="Ke Y.-H."/>
            <person name="Bonito G."/>
            <person name="Liao H.-L."/>
            <person name="Looney B."/>
            <person name="Rojas-Flechas A."/>
            <person name="Nash J."/>
            <person name="Hameed K."/>
            <person name="Schadt C."/>
            <person name="Martin F."/>
            <person name="Crous P.W."/>
            <person name="Miettinen O."/>
            <person name="Magnuson J.K."/>
            <person name="Labbe J."/>
            <person name="Jacobson D."/>
            <person name="Doktycz M.J."/>
            <person name="Veneault-Fourrey C."/>
            <person name="Kuo A."/>
            <person name="Mondo S."/>
            <person name="Calhoun S."/>
            <person name="Riley R."/>
            <person name="Ohm R."/>
            <person name="LaButti K."/>
            <person name="Andreopoulos B."/>
            <person name="Pangilinan J."/>
            <person name="Nolan M."/>
            <person name="Tritt A."/>
            <person name="Clum A."/>
            <person name="Lipzen A."/>
            <person name="Daum C."/>
            <person name="Barry K."/>
            <person name="Grigoriev I.V."/>
            <person name="Vilgalys R."/>
        </authorList>
    </citation>
    <scope>NUCLEOTIDE SEQUENCE</scope>
    <source>
        <strain evidence="1">PMI_201</strain>
    </source>
</reference>
<proteinExistence type="predicted"/>
<evidence type="ECO:0000313" key="1">
    <source>
        <dbReference type="EMBL" id="KAH8693996.1"/>
    </source>
</evidence>
<protein>
    <submittedName>
        <fullName evidence="1">Uncharacterized protein</fullName>
    </submittedName>
</protein>
<dbReference type="RefSeq" id="XP_046069666.1">
    <property type="nucleotide sequence ID" value="XM_046221900.1"/>
</dbReference>
<organism evidence="1 2">
    <name type="scientific">Talaromyces proteolyticus</name>
    <dbReference type="NCBI Taxonomy" id="1131652"/>
    <lineage>
        <taxon>Eukaryota</taxon>
        <taxon>Fungi</taxon>
        <taxon>Dikarya</taxon>
        <taxon>Ascomycota</taxon>
        <taxon>Pezizomycotina</taxon>
        <taxon>Eurotiomycetes</taxon>
        <taxon>Eurotiomycetidae</taxon>
        <taxon>Eurotiales</taxon>
        <taxon>Trichocomaceae</taxon>
        <taxon>Talaromyces</taxon>
        <taxon>Talaromyces sect. Bacilispori</taxon>
    </lineage>
</organism>
<name>A0AAD4KLS4_9EURO</name>
<dbReference type="Proteomes" id="UP001201262">
    <property type="component" value="Unassembled WGS sequence"/>
</dbReference>
<dbReference type="AlphaFoldDB" id="A0AAD4KLS4"/>
<sequence length="1117" mass="126718">MMMDLRRPPKNPTFSPRHLALRHAKKRLRALDPTIQNEPDAIQPGYEQLYSYYVPGLQAGPHTINVDQYIETKDKQDHLHPTKSHGFNVIGPRFSLPDGALSSFYPPQGHEDRAEVLPNVVFNDPTLPWERVGSWNQPKPPGGDYDRNRVPWLAVFVFTQEELRLNASDLDNVFQDKDVKDFKKQSTTLSTIMFAKNVNKLSGTNTSPVLYDASDGDEKTEVIFLGQELFKSLFSKYDDKGKIVESETGYVQHHRFLAHLRHINLDNTPSAAKTESDDHAYSIIVSHRIGTLSITKPTPVVAHLVNIEGVERTKFSPDKKFVAMSSLHSWEYTCLPPKSLNIEDAFEHLGNSLNVLKPILTAKDGQILDTSQEKDQNLKKTKERLSERIDDGFSLIRYRVQTGDITAAFTKSPFAPSAVPFPEGTQWPASSTTGSKLQILDPNLNIMDLTYSAAWNLGKALGLAHPEFATALARLRKQIYDSGMDEAQRQVINRRSKELGIPTVYKTKEEVLSTLSETLRSLGALSIDNSHQKLSDGMIRRWRRPELPPLDLSYKSPEINSIIDKCFQNVAKMIAGSEESDDIPYNELNVPKSTDWAIVLRWVLDRYYLVDVPPHYLITDPSHLPMETVRVFAIDHAWVCAMIDGGLSLANHLDQDDDKLRNAIKGAINEHLNTKMPDLYHPQTPRYGFYVRSALVAKFPDLIIDIEDQQGSPPDPRDPPIILRHEVVERNTMICLMREPPKGSSMFLCLREPPHQQFFTAAAEVTTEDIRMEYKRVYTVTPIPDNHHNDPIPYAYSHKEPGAGPAIFIWGPENSIRCLNVEILARHHFDTIKSTFKDHKNWFEEEKPTAALMGIQLNEPQWEIKINFPTADAGSFKDLYSDYPRLLPIPSPPTPQPVLPYPKVLSSIACDPYPHFGKRQRHEPISLTYHPPHFRLPKVVSVSGNNLDALDDSAGPHFSYGLYAVGHSHSNNIPMLKPTKNDRPAPQQDLIFSVVYKDSAFDYEMEYLEIHVQLGTQGQLMKAYTGTGPSMLSNLRFNVLPKIEKDEQLNNWLVLTLRPRSRKNKVRVDTIDEMSFMLSGIIVNQYDADVDVDVFAIEKYVGESGWKKNFQAHLTKV</sequence>